<keyword evidence="3" id="KW-1185">Reference proteome</keyword>
<feature type="region of interest" description="Disordered" evidence="1">
    <location>
        <begin position="86"/>
        <end position="107"/>
    </location>
</feature>
<evidence type="ECO:0000313" key="2">
    <source>
        <dbReference type="EMBL" id="TNN81753.1"/>
    </source>
</evidence>
<name>A0A4Z2IWW5_9TELE</name>
<organism evidence="2 3">
    <name type="scientific">Liparis tanakae</name>
    <name type="common">Tanaka's snailfish</name>
    <dbReference type="NCBI Taxonomy" id="230148"/>
    <lineage>
        <taxon>Eukaryota</taxon>
        <taxon>Metazoa</taxon>
        <taxon>Chordata</taxon>
        <taxon>Craniata</taxon>
        <taxon>Vertebrata</taxon>
        <taxon>Euteleostomi</taxon>
        <taxon>Actinopterygii</taxon>
        <taxon>Neopterygii</taxon>
        <taxon>Teleostei</taxon>
        <taxon>Neoteleostei</taxon>
        <taxon>Acanthomorphata</taxon>
        <taxon>Eupercaria</taxon>
        <taxon>Perciformes</taxon>
        <taxon>Cottioidei</taxon>
        <taxon>Cottales</taxon>
        <taxon>Liparidae</taxon>
        <taxon>Liparis</taxon>
    </lineage>
</organism>
<comment type="caution">
    <text evidence="2">The sequence shown here is derived from an EMBL/GenBank/DDBJ whole genome shotgun (WGS) entry which is preliminary data.</text>
</comment>
<dbReference type="EMBL" id="SRLO01000044">
    <property type="protein sequence ID" value="TNN81753.1"/>
    <property type="molecule type" value="Genomic_DNA"/>
</dbReference>
<feature type="compositionally biased region" description="Gly residues" evidence="1">
    <location>
        <begin position="97"/>
        <end position="107"/>
    </location>
</feature>
<protein>
    <submittedName>
        <fullName evidence="2">Uncharacterized protein</fullName>
    </submittedName>
</protein>
<evidence type="ECO:0000313" key="3">
    <source>
        <dbReference type="Proteomes" id="UP000314294"/>
    </source>
</evidence>
<proteinExistence type="predicted"/>
<evidence type="ECO:0000256" key="1">
    <source>
        <dbReference type="SAM" id="MobiDB-lite"/>
    </source>
</evidence>
<gene>
    <name evidence="2" type="ORF">EYF80_007882</name>
</gene>
<reference evidence="2 3" key="1">
    <citation type="submission" date="2019-03" db="EMBL/GenBank/DDBJ databases">
        <title>First draft genome of Liparis tanakae, snailfish: a comprehensive survey of snailfish specific genes.</title>
        <authorList>
            <person name="Kim W."/>
            <person name="Song I."/>
            <person name="Jeong J.-H."/>
            <person name="Kim D."/>
            <person name="Kim S."/>
            <person name="Ryu S."/>
            <person name="Song J.Y."/>
            <person name="Lee S.K."/>
        </authorList>
    </citation>
    <scope>NUCLEOTIDE SEQUENCE [LARGE SCALE GENOMIC DNA]</scope>
    <source>
        <tissue evidence="2">Muscle</tissue>
    </source>
</reference>
<dbReference type="AlphaFoldDB" id="A0A4Z2IWW5"/>
<sequence>MRRPFSPTRWKRDASVSAEPLAFHAACARLEWPAHGSSAELPGFTSTRRVRVEKRGLPEPLAGSIQDIEAGGSERVPGTVRVPSQDAVVAGRVPATEGGGGLDHTRV</sequence>
<dbReference type="Proteomes" id="UP000314294">
    <property type="component" value="Unassembled WGS sequence"/>
</dbReference>
<accession>A0A4Z2IWW5</accession>